<comment type="catalytic activity">
    <reaction evidence="1 10">
        <text>1-(5-phospho-beta-D-ribosyl)-ATP + H2O = 1-(5-phospho-beta-D-ribosyl)-5'-AMP + diphosphate + H(+)</text>
        <dbReference type="Rhea" id="RHEA:22828"/>
        <dbReference type="ChEBI" id="CHEBI:15377"/>
        <dbReference type="ChEBI" id="CHEBI:15378"/>
        <dbReference type="ChEBI" id="CHEBI:33019"/>
        <dbReference type="ChEBI" id="CHEBI:59457"/>
        <dbReference type="ChEBI" id="CHEBI:73183"/>
        <dbReference type="EC" id="3.6.1.31"/>
    </reaction>
</comment>
<evidence type="ECO:0000256" key="1">
    <source>
        <dbReference type="ARBA" id="ARBA00001460"/>
    </source>
</evidence>
<dbReference type="OrthoDB" id="9814738at2"/>
<dbReference type="PANTHER" id="PTHR42945">
    <property type="entry name" value="HISTIDINE BIOSYNTHESIS BIFUNCTIONAL PROTEIN"/>
    <property type="match status" value="1"/>
</dbReference>
<dbReference type="GO" id="GO:0005737">
    <property type="term" value="C:cytoplasm"/>
    <property type="evidence" value="ECO:0007669"/>
    <property type="project" value="UniProtKB-SubCell"/>
</dbReference>
<dbReference type="GO" id="GO:0000105">
    <property type="term" value="P:L-histidine biosynthetic process"/>
    <property type="evidence" value="ECO:0007669"/>
    <property type="project" value="UniProtKB-UniRule"/>
</dbReference>
<evidence type="ECO:0000256" key="8">
    <source>
        <dbReference type="ARBA" id="ARBA00022840"/>
    </source>
</evidence>
<dbReference type="HAMAP" id="MF_01020">
    <property type="entry name" value="HisE"/>
    <property type="match status" value="1"/>
</dbReference>
<dbReference type="GO" id="GO:0004636">
    <property type="term" value="F:phosphoribosyl-ATP diphosphatase activity"/>
    <property type="evidence" value="ECO:0007669"/>
    <property type="project" value="UniProtKB-UniRule"/>
</dbReference>
<accession>A0A843YSV2</accession>
<dbReference type="InterPro" id="IPR021130">
    <property type="entry name" value="PRib-ATP_PPHydrolase-like"/>
</dbReference>
<evidence type="ECO:0000256" key="2">
    <source>
        <dbReference type="ARBA" id="ARBA00004496"/>
    </source>
</evidence>
<evidence type="ECO:0000256" key="7">
    <source>
        <dbReference type="ARBA" id="ARBA00022801"/>
    </source>
</evidence>
<dbReference type="InterPro" id="IPR008179">
    <property type="entry name" value="HisE"/>
</dbReference>
<comment type="similarity">
    <text evidence="10">Belongs to the PRA-PH family.</text>
</comment>
<dbReference type="PANTHER" id="PTHR42945:SF9">
    <property type="entry name" value="HISTIDINE BIOSYNTHESIS BIFUNCTIONAL PROTEIN HISIE"/>
    <property type="match status" value="1"/>
</dbReference>
<gene>
    <name evidence="10" type="primary">hisE</name>
    <name evidence="11" type="ORF">GEV47_07030</name>
</gene>
<proteinExistence type="inferred from homology"/>
<dbReference type="EMBL" id="WINI01000003">
    <property type="protein sequence ID" value="MQR00431.1"/>
    <property type="molecule type" value="Genomic_DNA"/>
</dbReference>
<evidence type="ECO:0000256" key="9">
    <source>
        <dbReference type="ARBA" id="ARBA00023102"/>
    </source>
</evidence>
<keyword evidence="8 10" id="KW-0067">ATP-binding</keyword>
<dbReference type="UniPathway" id="UPA00031">
    <property type="reaction ID" value="UER00007"/>
</dbReference>
<keyword evidence="12" id="KW-1185">Reference proteome</keyword>
<sequence>MSETLQRLAEIIESRKLANGGNPETSYVARLFSKGDDAILKKIGEEATETVMAAKDARVDGDVSHVLYECADLWFHSMIMLAQFNLTPQDVLNELARREGLSGIEEKANRKLIAREIEETAETKAAKK</sequence>
<evidence type="ECO:0000256" key="4">
    <source>
        <dbReference type="ARBA" id="ARBA00022490"/>
    </source>
</evidence>
<dbReference type="CDD" id="cd11534">
    <property type="entry name" value="NTP-PPase_HisIE_like"/>
    <property type="match status" value="1"/>
</dbReference>
<evidence type="ECO:0000256" key="10">
    <source>
        <dbReference type="HAMAP-Rule" id="MF_01020"/>
    </source>
</evidence>
<name>A0A843YSV2_9BURK</name>
<protein>
    <recommendedName>
        <fullName evidence="10">Phosphoribosyl-ATP pyrophosphatase</fullName>
        <shortName evidence="10">PRA-PH</shortName>
        <ecNumber evidence="10">3.6.1.31</ecNumber>
    </recommendedName>
</protein>
<keyword evidence="6 10" id="KW-0547">Nucleotide-binding</keyword>
<dbReference type="EC" id="3.6.1.31" evidence="10"/>
<evidence type="ECO:0000256" key="6">
    <source>
        <dbReference type="ARBA" id="ARBA00022741"/>
    </source>
</evidence>
<comment type="pathway">
    <text evidence="3 10">Amino-acid biosynthesis; L-histidine biosynthesis; L-histidine from 5-phospho-alpha-D-ribose 1-diphosphate: step 2/9.</text>
</comment>
<dbReference type="Gene3D" id="1.10.287.1080">
    <property type="entry name" value="MazG-like"/>
    <property type="match status" value="1"/>
</dbReference>
<evidence type="ECO:0000256" key="3">
    <source>
        <dbReference type="ARBA" id="ARBA00005204"/>
    </source>
</evidence>
<comment type="subcellular location">
    <subcellularLocation>
        <location evidence="2 10">Cytoplasm</location>
    </subcellularLocation>
</comment>
<evidence type="ECO:0000313" key="12">
    <source>
        <dbReference type="Proteomes" id="UP000451565"/>
    </source>
</evidence>
<dbReference type="Pfam" id="PF01503">
    <property type="entry name" value="PRA-PH"/>
    <property type="match status" value="1"/>
</dbReference>
<evidence type="ECO:0000256" key="5">
    <source>
        <dbReference type="ARBA" id="ARBA00022605"/>
    </source>
</evidence>
<keyword evidence="5 10" id="KW-0028">Amino-acid biosynthesis</keyword>
<dbReference type="GO" id="GO:0005524">
    <property type="term" value="F:ATP binding"/>
    <property type="evidence" value="ECO:0007669"/>
    <property type="project" value="UniProtKB-KW"/>
</dbReference>
<comment type="caution">
    <text evidence="11">The sequence shown here is derived from an EMBL/GenBank/DDBJ whole genome shotgun (WGS) entry which is preliminary data.</text>
</comment>
<dbReference type="NCBIfam" id="NF001611">
    <property type="entry name" value="PRK00400.1-3"/>
    <property type="match status" value="1"/>
</dbReference>
<dbReference type="Proteomes" id="UP000451565">
    <property type="component" value="Unassembled WGS sequence"/>
</dbReference>
<keyword evidence="9 10" id="KW-0368">Histidine biosynthesis</keyword>
<evidence type="ECO:0000313" key="11">
    <source>
        <dbReference type="EMBL" id="MQR00431.1"/>
    </source>
</evidence>
<dbReference type="SUPFAM" id="SSF101386">
    <property type="entry name" value="all-alpha NTP pyrophosphatases"/>
    <property type="match status" value="1"/>
</dbReference>
<dbReference type="NCBIfam" id="TIGR03188">
    <property type="entry name" value="histidine_hisI"/>
    <property type="match status" value="1"/>
</dbReference>
<dbReference type="RefSeq" id="WP_153234028.1">
    <property type="nucleotide sequence ID" value="NZ_WINI01000003.1"/>
</dbReference>
<keyword evidence="7 10" id="KW-0378">Hydrolase</keyword>
<keyword evidence="4 10" id="KW-0963">Cytoplasm</keyword>
<reference evidence="11 12" key="1">
    <citation type="submission" date="2019-10" db="EMBL/GenBank/DDBJ databases">
        <title>Glaciimonas soli sp. nov., a psychrophilic bacterium isolated from the forest soil of a high elevation mountain in Taiwan.</title>
        <authorList>
            <person name="Wang L.-T."/>
            <person name="Shieh W.Y."/>
        </authorList>
    </citation>
    <scope>NUCLEOTIDE SEQUENCE [LARGE SCALE GENOMIC DNA]</scope>
    <source>
        <strain evidence="11 12">GS1</strain>
    </source>
</reference>
<dbReference type="AlphaFoldDB" id="A0A843YSV2"/>
<organism evidence="11 12">
    <name type="scientific">Glaciimonas soli</name>
    <dbReference type="NCBI Taxonomy" id="2590999"/>
    <lineage>
        <taxon>Bacteria</taxon>
        <taxon>Pseudomonadati</taxon>
        <taxon>Pseudomonadota</taxon>
        <taxon>Betaproteobacteria</taxon>
        <taxon>Burkholderiales</taxon>
        <taxon>Oxalobacteraceae</taxon>
        <taxon>Glaciimonas</taxon>
    </lineage>
</organism>